<dbReference type="InterPro" id="IPR004089">
    <property type="entry name" value="MCPsignal_dom"/>
</dbReference>
<dbReference type="PROSITE" id="PS50111">
    <property type="entry name" value="CHEMOTAXIS_TRANSDUC_2"/>
    <property type="match status" value="1"/>
</dbReference>
<dbReference type="PANTHER" id="PTHR43531">
    <property type="entry name" value="PROTEIN ICFG"/>
    <property type="match status" value="1"/>
</dbReference>
<dbReference type="EMBL" id="JBBUTH010000007">
    <property type="protein sequence ID" value="MEK8051273.1"/>
    <property type="molecule type" value="Genomic_DNA"/>
</dbReference>
<evidence type="ECO:0000259" key="4">
    <source>
        <dbReference type="PROSITE" id="PS50111"/>
    </source>
</evidence>
<dbReference type="InterPro" id="IPR047347">
    <property type="entry name" value="YvaQ-like_sensor"/>
</dbReference>
<accession>A0ABU9CHW4</accession>
<dbReference type="Pfam" id="PF00015">
    <property type="entry name" value="MCPsignal"/>
    <property type="match status" value="1"/>
</dbReference>
<dbReference type="Gene3D" id="6.10.340.10">
    <property type="match status" value="1"/>
</dbReference>
<dbReference type="InterPro" id="IPR024478">
    <property type="entry name" value="HlyB_4HB_MCP"/>
</dbReference>
<dbReference type="SUPFAM" id="SSF58104">
    <property type="entry name" value="Methyl-accepting chemotaxis protein (MCP) signaling domain"/>
    <property type="match status" value="1"/>
</dbReference>
<dbReference type="SMART" id="SM00283">
    <property type="entry name" value="MA"/>
    <property type="match status" value="1"/>
</dbReference>
<evidence type="ECO:0000256" key="3">
    <source>
        <dbReference type="PROSITE-ProRule" id="PRU00284"/>
    </source>
</evidence>
<feature type="domain" description="Methyl-accepting transducer" evidence="4">
    <location>
        <begin position="268"/>
        <end position="497"/>
    </location>
</feature>
<dbReference type="Gene3D" id="1.10.287.950">
    <property type="entry name" value="Methyl-accepting chemotaxis protein"/>
    <property type="match status" value="1"/>
</dbReference>
<evidence type="ECO:0000256" key="2">
    <source>
        <dbReference type="ARBA" id="ARBA00029447"/>
    </source>
</evidence>
<dbReference type="InterPro" id="IPR003660">
    <property type="entry name" value="HAMP_dom"/>
</dbReference>
<protein>
    <submittedName>
        <fullName evidence="6">Methyl-accepting chemotaxis protein</fullName>
    </submittedName>
</protein>
<dbReference type="PROSITE" id="PS50885">
    <property type="entry name" value="HAMP"/>
    <property type="match status" value="1"/>
</dbReference>
<dbReference type="Pfam" id="PF00672">
    <property type="entry name" value="HAMP"/>
    <property type="match status" value="1"/>
</dbReference>
<dbReference type="Pfam" id="PF12729">
    <property type="entry name" value="4HB_MCP_1"/>
    <property type="match status" value="1"/>
</dbReference>
<keyword evidence="3" id="KW-0807">Transducer</keyword>
<comment type="similarity">
    <text evidence="2">Belongs to the methyl-accepting chemotaxis (MCP) protein family.</text>
</comment>
<keyword evidence="1" id="KW-0488">Methylation</keyword>
<sequence>MSFLNHWRIGQRVALAYGLVLAVLLAVIAVTLPQLASTEASIRNLVTEQAERLALAQEWREAIATNSQRALALGLSADDGLKAHFEDKIKATSARTTEVQKRYAELETTPEGRAGQERLADVRKRYLATRERLLAARGNPAQVASIGEEFKKTADEYMGVAREVVSFQQNRAKDVGAKVHEDLAFARAVFLGAVLLAVLVAAGSGVLLSRSLSVPLARLEASAQRIAAGDLGERLAATGERSEVGRLNDAMASMQEALRQLVQQVRDSSESIRVASAEVATGNADLSQRTEATASHLQQTASSMEQIAGTVRQSAGTAAEANHMAAQAQQVAQQGGQAVHSVVDTMAGIQDASRRIADIIGTIDGIAFQTNILALNAAVEAARAGEQGRGFAVVAGEVRTLAQRSSAAAREIRGLIEASVERVSQGTQAAEGAGRTMGDIVSGVQRVSSLIAEINVATTEQSQGLDVVNQAVASLDQATQQNAALVEQGAAAAHSLQEQAQRLHSLVAGYRV</sequence>
<dbReference type="PANTHER" id="PTHR43531:SF14">
    <property type="entry name" value="METHYL-ACCEPTING CHEMOTAXIS PROTEIN I-RELATED"/>
    <property type="match status" value="1"/>
</dbReference>
<dbReference type="Proteomes" id="UP001365405">
    <property type="component" value="Unassembled WGS sequence"/>
</dbReference>
<name>A0ABU9CHW4_9BURK</name>
<dbReference type="SMART" id="SM00304">
    <property type="entry name" value="HAMP"/>
    <property type="match status" value="1"/>
</dbReference>
<comment type="caution">
    <text evidence="6">The sequence shown here is derived from an EMBL/GenBank/DDBJ whole genome shotgun (WGS) entry which is preliminary data.</text>
</comment>
<keyword evidence="7" id="KW-1185">Reference proteome</keyword>
<dbReference type="RefSeq" id="WP_341410962.1">
    <property type="nucleotide sequence ID" value="NZ_JBBUTH010000007.1"/>
</dbReference>
<evidence type="ECO:0000313" key="6">
    <source>
        <dbReference type="EMBL" id="MEK8051273.1"/>
    </source>
</evidence>
<organism evidence="6 7">
    <name type="scientific">Pseudaquabacterium inlustre</name>
    <dbReference type="NCBI Taxonomy" id="2984192"/>
    <lineage>
        <taxon>Bacteria</taxon>
        <taxon>Pseudomonadati</taxon>
        <taxon>Pseudomonadota</taxon>
        <taxon>Betaproteobacteria</taxon>
        <taxon>Burkholderiales</taxon>
        <taxon>Sphaerotilaceae</taxon>
        <taxon>Pseudaquabacterium</taxon>
    </lineage>
</organism>
<proteinExistence type="inferred from homology"/>
<evidence type="ECO:0000259" key="5">
    <source>
        <dbReference type="PROSITE" id="PS50885"/>
    </source>
</evidence>
<evidence type="ECO:0000313" key="7">
    <source>
        <dbReference type="Proteomes" id="UP001365405"/>
    </source>
</evidence>
<reference evidence="6 7" key="1">
    <citation type="submission" date="2024-04" db="EMBL/GenBank/DDBJ databases">
        <title>Novel species of the genus Ideonella isolated from streams.</title>
        <authorList>
            <person name="Lu H."/>
        </authorList>
    </citation>
    <scope>NUCLEOTIDE SEQUENCE [LARGE SCALE GENOMIC DNA]</scope>
    <source>
        <strain evidence="6 7">DXS22W</strain>
    </source>
</reference>
<dbReference type="CDD" id="cd06225">
    <property type="entry name" value="HAMP"/>
    <property type="match status" value="1"/>
</dbReference>
<feature type="domain" description="HAMP" evidence="5">
    <location>
        <begin position="210"/>
        <end position="263"/>
    </location>
</feature>
<dbReference type="CDD" id="cd19411">
    <property type="entry name" value="MCP2201-like_sensor"/>
    <property type="match status" value="1"/>
</dbReference>
<gene>
    <name evidence="6" type="ORF">AACH10_13565</name>
</gene>
<dbReference type="InterPro" id="IPR051310">
    <property type="entry name" value="MCP_chemotaxis"/>
</dbReference>
<evidence type="ECO:0000256" key="1">
    <source>
        <dbReference type="ARBA" id="ARBA00022481"/>
    </source>
</evidence>